<dbReference type="InterPro" id="IPR000962">
    <property type="entry name" value="Znf_DskA_TraR"/>
</dbReference>
<feature type="zinc finger region" description="dksA C4-type" evidence="4">
    <location>
        <begin position="82"/>
        <end position="106"/>
    </location>
</feature>
<accession>A0ABW1X0N7</accession>
<dbReference type="PANTHER" id="PTHR33823">
    <property type="entry name" value="RNA POLYMERASE-BINDING TRANSCRIPTION FACTOR DKSA-RELATED"/>
    <property type="match status" value="1"/>
</dbReference>
<dbReference type="SUPFAM" id="SSF57716">
    <property type="entry name" value="Glucocorticoid receptor-like (DNA-binding domain)"/>
    <property type="match status" value="1"/>
</dbReference>
<gene>
    <name evidence="6" type="ORF">ACFP57_04150</name>
</gene>
<evidence type="ECO:0000313" key="6">
    <source>
        <dbReference type="EMBL" id="MFC6396183.1"/>
    </source>
</evidence>
<keyword evidence="3" id="KW-0862">Zinc</keyword>
<dbReference type="EMBL" id="JBHSUA010000009">
    <property type="protein sequence ID" value="MFC6396183.1"/>
    <property type="molecule type" value="Genomic_DNA"/>
</dbReference>
<evidence type="ECO:0000256" key="2">
    <source>
        <dbReference type="ARBA" id="ARBA00022771"/>
    </source>
</evidence>
<dbReference type="Proteomes" id="UP001596266">
    <property type="component" value="Unassembled WGS sequence"/>
</dbReference>
<name>A0ABW1X0N7_9ACTN</name>
<evidence type="ECO:0000256" key="3">
    <source>
        <dbReference type="ARBA" id="ARBA00022833"/>
    </source>
</evidence>
<evidence type="ECO:0000256" key="1">
    <source>
        <dbReference type="ARBA" id="ARBA00022723"/>
    </source>
</evidence>
<keyword evidence="2" id="KW-0863">Zinc-finger</keyword>
<keyword evidence="7" id="KW-1185">Reference proteome</keyword>
<dbReference type="PROSITE" id="PS51128">
    <property type="entry name" value="ZF_DKSA_2"/>
    <property type="match status" value="1"/>
</dbReference>
<feature type="domain" description="Zinc finger DksA/TraR C4-type" evidence="5">
    <location>
        <begin position="77"/>
        <end position="105"/>
    </location>
</feature>
<organism evidence="6 7">
    <name type="scientific">Luteococcus sanguinis</name>
    <dbReference type="NCBI Taxonomy" id="174038"/>
    <lineage>
        <taxon>Bacteria</taxon>
        <taxon>Bacillati</taxon>
        <taxon>Actinomycetota</taxon>
        <taxon>Actinomycetes</taxon>
        <taxon>Propionibacteriales</taxon>
        <taxon>Propionibacteriaceae</taxon>
        <taxon>Luteococcus</taxon>
    </lineage>
</organism>
<sequence>MDHDGITRELDEKQAALQRQLGGLVRPVDPDATIGFGKRIGEGTSEAITRMEDASSAQALQAALDQVRRARQKLDEGSYGSCDVCGAPIGELRLEFRPWSTTCVEHAGQSVAGGQ</sequence>
<protein>
    <submittedName>
        <fullName evidence="6">TraR/DksA family transcriptional regulator</fullName>
    </submittedName>
</protein>
<keyword evidence="1" id="KW-0479">Metal-binding</keyword>
<evidence type="ECO:0000259" key="5">
    <source>
        <dbReference type="Pfam" id="PF01258"/>
    </source>
</evidence>
<dbReference type="Pfam" id="PF01258">
    <property type="entry name" value="zf-dskA_traR"/>
    <property type="match status" value="1"/>
</dbReference>
<evidence type="ECO:0000256" key="4">
    <source>
        <dbReference type="PROSITE-ProRule" id="PRU00510"/>
    </source>
</evidence>
<proteinExistence type="predicted"/>
<dbReference type="RefSeq" id="WP_343885196.1">
    <property type="nucleotide sequence ID" value="NZ_BAAAKI010000004.1"/>
</dbReference>
<dbReference type="Gene3D" id="1.20.120.910">
    <property type="entry name" value="DksA, coiled-coil domain"/>
    <property type="match status" value="1"/>
</dbReference>
<comment type="caution">
    <text evidence="6">The sequence shown here is derived from an EMBL/GenBank/DDBJ whole genome shotgun (WGS) entry which is preliminary data.</text>
</comment>
<evidence type="ECO:0000313" key="7">
    <source>
        <dbReference type="Proteomes" id="UP001596266"/>
    </source>
</evidence>
<dbReference type="PANTHER" id="PTHR33823:SF2">
    <property type="entry name" value="RNA POLYMERASE-BINDING TRANSCRIPTION FACTOR DKSA"/>
    <property type="match status" value="1"/>
</dbReference>
<reference evidence="7" key="1">
    <citation type="journal article" date="2019" name="Int. J. Syst. Evol. Microbiol.">
        <title>The Global Catalogue of Microorganisms (GCM) 10K type strain sequencing project: providing services to taxonomists for standard genome sequencing and annotation.</title>
        <authorList>
            <consortium name="The Broad Institute Genomics Platform"/>
            <consortium name="The Broad Institute Genome Sequencing Center for Infectious Disease"/>
            <person name="Wu L."/>
            <person name="Ma J."/>
        </authorList>
    </citation>
    <scope>NUCLEOTIDE SEQUENCE [LARGE SCALE GENOMIC DNA]</scope>
    <source>
        <strain evidence="7">CGMCC 1.15277</strain>
    </source>
</reference>